<reference evidence="5 6" key="1">
    <citation type="submission" date="2017-07" db="EMBL/GenBank/DDBJ databases">
        <title>Genome sequence of the Sordaria macrospora wild type strain R19027.</title>
        <authorList>
            <person name="Nowrousian M."/>
            <person name="Teichert I."/>
            <person name="Kueck U."/>
        </authorList>
    </citation>
    <scope>NUCLEOTIDE SEQUENCE [LARGE SCALE GENOMIC DNA]</scope>
    <source>
        <strain evidence="5 6">R19027</strain>
        <tissue evidence="5">Mycelium</tissue>
    </source>
</reference>
<feature type="region of interest" description="Disordered" evidence="3">
    <location>
        <begin position="100"/>
        <end position="119"/>
    </location>
</feature>
<keyword evidence="2" id="KW-0040">ANK repeat</keyword>
<dbReference type="PROSITE" id="PS50088">
    <property type="entry name" value="ANK_REPEAT"/>
    <property type="match status" value="2"/>
</dbReference>
<dbReference type="EMBL" id="NMPR01000098">
    <property type="protein sequence ID" value="KAA8630653.1"/>
    <property type="molecule type" value="Genomic_DNA"/>
</dbReference>
<organism evidence="5 6">
    <name type="scientific">Sordaria macrospora</name>
    <dbReference type="NCBI Taxonomy" id="5147"/>
    <lineage>
        <taxon>Eukaryota</taxon>
        <taxon>Fungi</taxon>
        <taxon>Dikarya</taxon>
        <taxon>Ascomycota</taxon>
        <taxon>Pezizomycotina</taxon>
        <taxon>Sordariomycetes</taxon>
        <taxon>Sordariomycetidae</taxon>
        <taxon>Sordariales</taxon>
        <taxon>Sordariaceae</taxon>
        <taxon>Sordaria</taxon>
    </lineage>
</organism>
<dbReference type="InterPro" id="IPR002110">
    <property type="entry name" value="Ankyrin_rpt"/>
</dbReference>
<dbReference type="AlphaFoldDB" id="A0A8S8ZKS0"/>
<evidence type="ECO:0000313" key="5">
    <source>
        <dbReference type="EMBL" id="KAA8630653.1"/>
    </source>
</evidence>
<dbReference type="InterPro" id="IPR036770">
    <property type="entry name" value="Ankyrin_rpt-contain_sf"/>
</dbReference>
<dbReference type="Gene3D" id="1.25.40.20">
    <property type="entry name" value="Ankyrin repeat-containing domain"/>
    <property type="match status" value="1"/>
</dbReference>
<feature type="domain" description="Nephrocystin 3-like N-terminal" evidence="4">
    <location>
        <begin position="432"/>
        <end position="608"/>
    </location>
</feature>
<protein>
    <recommendedName>
        <fullName evidence="4">Nephrocystin 3-like N-terminal domain-containing protein</fullName>
    </recommendedName>
</protein>
<sequence length="1158" mass="130238">MGEMNTRRRRRGIHGIVNVGYIYGSIPMSLCSDSIDQQTSHQSPKRNMDEKQATARRQPAYKEPVSATGFTVLFEPLEPSIDVVFVHGFTGHPEKTWTHKKGAMSWSAAPSDPSEPPPKRPRIATLLGFCGPARQKHAPLYWPRDLLPDTLPTARIMTYGYDTRLSHPFQGRGPAPKSSVYNMAWNFLLQLEAERHADPSRPLLFVAHSLGGILVKEALRRSERCKSSLRDVFTSTTALMFFGTPHGGADPRGALHKLIERAIRGMCVSVNDSVLDTLLGKSDRLEELRNEFNPIAQEQNWPVHSFQEELGVKLLFNRKVVIDAASCLHIDSETKQYITRNHMDMCRFSGYDDAEYKKVVYAIQCLTAHSLARRSNTPETVSLGLADSQATLSNYPAKHQFTKEETNALIEKLRFPHMDSRQMGVRRAHIKTCTWLLDSAQYRDWLDDKKLDEHRGFLWMKGKPGTGKSTIMKFAYHEFRESRLGNETVILSFFFHARGTELEKSTQGMYRALLVQLLESIPHLASVFALVGLRSSHIRSESFWTLELLEQLFAKAVESLGTLSVVCFIDALDECEEVQARKMVRSLEQIVATANLSGTKFRVFLSSRYYPQVTMGVGLELLLDRQEGHHRDIEAFVESELRIGSGAHVAKIRNDLEKKSQGVFMWVVLVTDILSAEFDRGRAPRQLQQKLMDMPYDLHQLFRDILMRDSGNQDDFILCMQCLLFAREPFDPEQLYSTMQMARSDDLAGGLEEISSETIEKYIRNVSKGMAEVTRSESPTVQFIHESVRDFLIKGNGLRELWPELTENFEGEGHDRLKQCCYRVLMFDLLNSPLREKVRDSVDAANSLRDQARRRYSLLGYAVRNILQHTEAAESGNVDQSVFMESFPLRRWTFYHYVFDGARASRYSPKTSLLYVLAELGLTTLITKYTNPQKCLVMEGGNYLTPLFAALVAGSKHESTVKVLLEALPTHGCPSGSSASWYEYWKSQGRLGFRAEEDNRSPPALLIAATPLQSTGNDILFEYDPQLGTVDDFVEGGSRGLVRAVHMGRADLVRLLIEGGSHVNIRTQSGATPLCVAAAMGHANIVSILLENGVDTKATDSQGLTPLISATRGGHATVVSLLLDYKCAKESSTHRPAAEGGHDDEVTLLLDRLRSRCS</sequence>
<feature type="repeat" description="ANK" evidence="2">
    <location>
        <begin position="1069"/>
        <end position="1101"/>
    </location>
</feature>
<feature type="region of interest" description="Disordered" evidence="3">
    <location>
        <begin position="35"/>
        <end position="62"/>
    </location>
</feature>
<dbReference type="PROSITE" id="PS50297">
    <property type="entry name" value="ANK_REP_REGION"/>
    <property type="match status" value="1"/>
</dbReference>
<dbReference type="Gene3D" id="3.40.50.300">
    <property type="entry name" value="P-loop containing nucleotide triphosphate hydrolases"/>
    <property type="match status" value="1"/>
</dbReference>
<dbReference type="PANTHER" id="PTHR10039:SF5">
    <property type="entry name" value="NACHT DOMAIN-CONTAINING PROTEIN"/>
    <property type="match status" value="1"/>
</dbReference>
<name>A0A8S8ZKS0_SORMA</name>
<keyword evidence="1" id="KW-0677">Repeat</keyword>
<evidence type="ECO:0000313" key="6">
    <source>
        <dbReference type="Proteomes" id="UP000433876"/>
    </source>
</evidence>
<feature type="repeat" description="ANK" evidence="2">
    <location>
        <begin position="1036"/>
        <end position="1068"/>
    </location>
</feature>
<dbReference type="PANTHER" id="PTHR10039">
    <property type="entry name" value="AMELOGENIN"/>
    <property type="match status" value="1"/>
</dbReference>
<dbReference type="SUPFAM" id="SSF48403">
    <property type="entry name" value="Ankyrin repeat"/>
    <property type="match status" value="1"/>
</dbReference>
<dbReference type="Gene3D" id="3.40.50.1820">
    <property type="entry name" value="alpha/beta hydrolase"/>
    <property type="match status" value="1"/>
</dbReference>
<dbReference type="InterPro" id="IPR029058">
    <property type="entry name" value="AB_hydrolase_fold"/>
</dbReference>
<gene>
    <name evidence="5" type="ORF">SMACR_08707</name>
</gene>
<dbReference type="SMART" id="SM00248">
    <property type="entry name" value="ANK"/>
    <property type="match status" value="4"/>
</dbReference>
<evidence type="ECO:0000256" key="3">
    <source>
        <dbReference type="SAM" id="MobiDB-lite"/>
    </source>
</evidence>
<dbReference type="Proteomes" id="UP000433876">
    <property type="component" value="Unassembled WGS sequence"/>
</dbReference>
<evidence type="ECO:0000256" key="2">
    <source>
        <dbReference type="PROSITE-ProRule" id="PRU00023"/>
    </source>
</evidence>
<evidence type="ECO:0000256" key="1">
    <source>
        <dbReference type="ARBA" id="ARBA00022737"/>
    </source>
</evidence>
<dbReference type="SUPFAM" id="SSF52540">
    <property type="entry name" value="P-loop containing nucleoside triphosphate hydrolases"/>
    <property type="match status" value="1"/>
</dbReference>
<comment type="caution">
    <text evidence="5">The sequence shown here is derived from an EMBL/GenBank/DDBJ whole genome shotgun (WGS) entry which is preliminary data.</text>
</comment>
<proteinExistence type="predicted"/>
<dbReference type="VEuPathDB" id="FungiDB:SMAC_08707"/>
<dbReference type="SUPFAM" id="SSF53474">
    <property type="entry name" value="alpha/beta-Hydrolases"/>
    <property type="match status" value="1"/>
</dbReference>
<dbReference type="Pfam" id="PF12796">
    <property type="entry name" value="Ank_2"/>
    <property type="match status" value="1"/>
</dbReference>
<evidence type="ECO:0000259" key="4">
    <source>
        <dbReference type="Pfam" id="PF24883"/>
    </source>
</evidence>
<dbReference type="InterPro" id="IPR027417">
    <property type="entry name" value="P-loop_NTPase"/>
</dbReference>
<accession>A0A8S8ZKS0</accession>
<dbReference type="InterPro" id="IPR056884">
    <property type="entry name" value="NPHP3-like_N"/>
</dbReference>
<dbReference type="Pfam" id="PF24883">
    <property type="entry name" value="NPHP3_N"/>
    <property type="match status" value="1"/>
</dbReference>